<dbReference type="PROSITE" id="PS50929">
    <property type="entry name" value="ABC_TM1F"/>
    <property type="match status" value="1"/>
</dbReference>
<evidence type="ECO:0000256" key="1">
    <source>
        <dbReference type="ARBA" id="ARBA00004651"/>
    </source>
</evidence>
<sequence>MLMRLLREHLRPYRGAVVAVLVLQLVQTLATLWLPSLNADIIDDGVAQGDTATIWRIGGVMLAVSLVQVVAAIAAVGIGARTAMAFGRDVRGRLFDRVQAFSQQEMGGFGAPTLITRTTNDVQQVQMVVLMTFVFLVMAPLMLVGGVIMSLREDVPLSGLLLVVVPVLVVAIGLIVSRMVPWFRRMQQRIDAVNRVMREQLTGVRVVRAFVRERAEAARFDVANRDLYTASLSTGLLMALMFPLVMLVMNVSSVGVVWFGARRVDAGEMQIGALIAFLSYIMFVLMAVMMSSMMVVMVPRAMVSAERIGEVLDAEPTVLPPQQPVAFPTDPTAGGRLELRDVEFRYPGAEEPVLQGVSFVAEPGRTTAIIGSTGSGKSTLLNLVPRLYDVTGGRVLVDGVDVRDADADALWSRVGLVPQRPYLFSGTVASNLRFGRPGATDDELWEALEVAQARDFVEALAEQLEAPVAQGGTNLSGGQRQRLAIARALVRRPRVYLFDDSFSALDYATDAALRAALVPWTRDATVLVVAQRVATIRDADRILVLDDGRVVGDGTHDELLADNATYQEIVYSQLSAQEAA</sequence>
<dbReference type="SMART" id="SM00382">
    <property type="entry name" value="AAA"/>
    <property type="match status" value="1"/>
</dbReference>
<dbReference type="GO" id="GO:0016887">
    <property type="term" value="F:ATP hydrolysis activity"/>
    <property type="evidence" value="ECO:0007669"/>
    <property type="project" value="InterPro"/>
</dbReference>
<evidence type="ECO:0000313" key="13">
    <source>
        <dbReference type="EMBL" id="NYD84950.1"/>
    </source>
</evidence>
<reference evidence="13 14" key="1">
    <citation type="submission" date="2020-07" db="EMBL/GenBank/DDBJ databases">
        <title>Sequencing the genomes of 1000 actinobacteria strains.</title>
        <authorList>
            <person name="Klenk H.-P."/>
        </authorList>
    </citation>
    <scope>NUCLEOTIDE SEQUENCE [LARGE SCALE GENOMIC DNA]</scope>
    <source>
        <strain evidence="13 14">DSM 24482</strain>
    </source>
</reference>
<feature type="transmembrane region" description="Helical" evidence="9">
    <location>
        <begin position="157"/>
        <end position="180"/>
    </location>
</feature>
<feature type="transmembrane region" description="Helical" evidence="9">
    <location>
        <begin position="235"/>
        <end position="259"/>
    </location>
</feature>
<evidence type="ECO:0000256" key="4">
    <source>
        <dbReference type="ARBA" id="ARBA00022692"/>
    </source>
</evidence>
<feature type="transmembrane region" description="Helical" evidence="9">
    <location>
        <begin position="271"/>
        <end position="298"/>
    </location>
</feature>
<evidence type="ECO:0000256" key="3">
    <source>
        <dbReference type="ARBA" id="ARBA00022475"/>
    </source>
</evidence>
<proteinExistence type="predicted"/>
<dbReference type="CDD" id="cd18548">
    <property type="entry name" value="ABC_6TM_Tm287_like"/>
    <property type="match status" value="1"/>
</dbReference>
<protein>
    <submittedName>
        <fullName evidence="13">ATP-binding cassette subfamily B protein</fullName>
    </submittedName>
    <submittedName>
        <fullName evidence="12">Multidrug ABC transporter ATP-binding protein</fullName>
    </submittedName>
</protein>
<dbReference type="EMBL" id="JACCBK010000001">
    <property type="protein sequence ID" value="NYD84950.1"/>
    <property type="molecule type" value="Genomic_DNA"/>
</dbReference>
<evidence type="ECO:0000259" key="10">
    <source>
        <dbReference type="PROSITE" id="PS50893"/>
    </source>
</evidence>
<dbReference type="RefSeq" id="WP_140458781.1">
    <property type="nucleotide sequence ID" value="NZ_BAABFI010000003.1"/>
</dbReference>
<evidence type="ECO:0000256" key="2">
    <source>
        <dbReference type="ARBA" id="ARBA00022448"/>
    </source>
</evidence>
<evidence type="ECO:0000256" key="8">
    <source>
        <dbReference type="ARBA" id="ARBA00023136"/>
    </source>
</evidence>
<dbReference type="SUPFAM" id="SSF90123">
    <property type="entry name" value="ABC transporter transmembrane region"/>
    <property type="match status" value="1"/>
</dbReference>
<dbReference type="FunFam" id="3.40.50.300:FF:000854">
    <property type="entry name" value="Multidrug ABC transporter ATP-binding protein"/>
    <property type="match status" value="1"/>
</dbReference>
<keyword evidence="3" id="KW-1003">Cell membrane</keyword>
<dbReference type="InterPro" id="IPR039421">
    <property type="entry name" value="Type_1_exporter"/>
</dbReference>
<dbReference type="PANTHER" id="PTHR43394:SF1">
    <property type="entry name" value="ATP-BINDING CASSETTE SUB-FAMILY B MEMBER 10, MITOCHONDRIAL"/>
    <property type="match status" value="1"/>
</dbReference>
<evidence type="ECO:0000313" key="14">
    <source>
        <dbReference type="Proteomes" id="UP000577956"/>
    </source>
</evidence>
<feature type="domain" description="ABC transmembrane type-1" evidence="11">
    <location>
        <begin position="18"/>
        <end position="300"/>
    </location>
</feature>
<dbReference type="GO" id="GO:0005886">
    <property type="term" value="C:plasma membrane"/>
    <property type="evidence" value="ECO:0007669"/>
    <property type="project" value="UniProtKB-SubCell"/>
</dbReference>
<dbReference type="Pfam" id="PF00664">
    <property type="entry name" value="ABC_membrane"/>
    <property type="match status" value="1"/>
</dbReference>
<gene>
    <name evidence="13" type="ORF">BKA21_000499</name>
    <name evidence="12" type="ORF">Col01nite_11790</name>
</gene>
<dbReference type="InterPro" id="IPR017871">
    <property type="entry name" value="ABC_transporter-like_CS"/>
</dbReference>
<evidence type="ECO:0000256" key="5">
    <source>
        <dbReference type="ARBA" id="ARBA00022741"/>
    </source>
</evidence>
<evidence type="ECO:0000256" key="6">
    <source>
        <dbReference type="ARBA" id="ARBA00022840"/>
    </source>
</evidence>
<comment type="subcellular location">
    <subcellularLocation>
        <location evidence="1">Cell membrane</location>
        <topology evidence="1">Multi-pass membrane protein</topology>
    </subcellularLocation>
</comment>
<accession>A0A7Y9JYC8</accession>
<dbReference type="InterPro" id="IPR011527">
    <property type="entry name" value="ABC1_TM_dom"/>
</dbReference>
<dbReference type="InterPro" id="IPR027417">
    <property type="entry name" value="P-loop_NTPase"/>
</dbReference>
<keyword evidence="7 9" id="KW-1133">Transmembrane helix</keyword>
<dbReference type="Pfam" id="PF00005">
    <property type="entry name" value="ABC_tran"/>
    <property type="match status" value="1"/>
</dbReference>
<dbReference type="AlphaFoldDB" id="A0A7Y9JYC8"/>
<keyword evidence="15" id="KW-1185">Reference proteome</keyword>
<dbReference type="InterPro" id="IPR003439">
    <property type="entry name" value="ABC_transporter-like_ATP-bd"/>
</dbReference>
<evidence type="ECO:0000256" key="7">
    <source>
        <dbReference type="ARBA" id="ARBA00022989"/>
    </source>
</evidence>
<dbReference type="EMBL" id="BONN01000002">
    <property type="protein sequence ID" value="GIG32020.1"/>
    <property type="molecule type" value="Genomic_DNA"/>
</dbReference>
<keyword evidence="5" id="KW-0547">Nucleotide-binding</keyword>
<evidence type="ECO:0000313" key="12">
    <source>
        <dbReference type="EMBL" id="GIG32020.1"/>
    </source>
</evidence>
<evidence type="ECO:0000259" key="11">
    <source>
        <dbReference type="PROSITE" id="PS50929"/>
    </source>
</evidence>
<reference evidence="12 15" key="2">
    <citation type="submission" date="2021-01" db="EMBL/GenBank/DDBJ databases">
        <title>Whole genome shotgun sequence of Cellulomonas oligotrophica NBRC 109435.</title>
        <authorList>
            <person name="Komaki H."/>
            <person name="Tamura T."/>
        </authorList>
    </citation>
    <scope>NUCLEOTIDE SEQUENCE [LARGE SCALE GENOMIC DNA]</scope>
    <source>
        <strain evidence="12 15">NBRC 109435</strain>
    </source>
</reference>
<evidence type="ECO:0000313" key="15">
    <source>
        <dbReference type="Proteomes" id="UP000618382"/>
    </source>
</evidence>
<feature type="transmembrane region" description="Helical" evidence="9">
    <location>
        <begin position="12"/>
        <end position="34"/>
    </location>
</feature>
<keyword evidence="4 9" id="KW-0812">Transmembrane</keyword>
<dbReference type="Proteomes" id="UP000577956">
    <property type="component" value="Unassembled WGS sequence"/>
</dbReference>
<dbReference type="Proteomes" id="UP000618382">
    <property type="component" value="Unassembled WGS sequence"/>
</dbReference>
<dbReference type="GO" id="GO:0005524">
    <property type="term" value="F:ATP binding"/>
    <property type="evidence" value="ECO:0007669"/>
    <property type="project" value="UniProtKB-KW"/>
</dbReference>
<dbReference type="InterPro" id="IPR036640">
    <property type="entry name" value="ABC1_TM_sf"/>
</dbReference>
<dbReference type="FunFam" id="1.20.1560.10:FF:000040">
    <property type="entry name" value="Multidrug ABC transporter ATP-binding protein"/>
    <property type="match status" value="1"/>
</dbReference>
<feature type="transmembrane region" description="Helical" evidence="9">
    <location>
        <begin position="54"/>
        <end position="78"/>
    </location>
</feature>
<keyword evidence="8 9" id="KW-0472">Membrane</keyword>
<dbReference type="GO" id="GO:0015421">
    <property type="term" value="F:ABC-type oligopeptide transporter activity"/>
    <property type="evidence" value="ECO:0007669"/>
    <property type="project" value="TreeGrafter"/>
</dbReference>
<dbReference type="InterPro" id="IPR003593">
    <property type="entry name" value="AAA+_ATPase"/>
</dbReference>
<dbReference type="Gene3D" id="1.20.1560.10">
    <property type="entry name" value="ABC transporter type 1, transmembrane domain"/>
    <property type="match status" value="1"/>
</dbReference>
<feature type="domain" description="ABC transporter" evidence="10">
    <location>
        <begin position="337"/>
        <end position="572"/>
    </location>
</feature>
<evidence type="ECO:0000256" key="9">
    <source>
        <dbReference type="SAM" id="Phobius"/>
    </source>
</evidence>
<organism evidence="13 14">
    <name type="scientific">Cellulomonas oligotrophica</name>
    <dbReference type="NCBI Taxonomy" id="931536"/>
    <lineage>
        <taxon>Bacteria</taxon>
        <taxon>Bacillati</taxon>
        <taxon>Actinomycetota</taxon>
        <taxon>Actinomycetes</taxon>
        <taxon>Micrococcales</taxon>
        <taxon>Cellulomonadaceae</taxon>
        <taxon>Cellulomonas</taxon>
    </lineage>
</organism>
<dbReference type="PROSITE" id="PS00211">
    <property type="entry name" value="ABC_TRANSPORTER_1"/>
    <property type="match status" value="1"/>
</dbReference>
<dbReference type="Gene3D" id="3.40.50.300">
    <property type="entry name" value="P-loop containing nucleotide triphosphate hydrolases"/>
    <property type="match status" value="1"/>
</dbReference>
<name>A0A7Y9JYC8_9CELL</name>
<keyword evidence="6 13" id="KW-0067">ATP-binding</keyword>
<dbReference type="PANTHER" id="PTHR43394">
    <property type="entry name" value="ATP-DEPENDENT PERMEASE MDL1, MITOCHONDRIAL"/>
    <property type="match status" value="1"/>
</dbReference>
<dbReference type="SUPFAM" id="SSF52540">
    <property type="entry name" value="P-loop containing nucleoside triphosphate hydrolases"/>
    <property type="match status" value="1"/>
</dbReference>
<keyword evidence="2" id="KW-0813">Transport</keyword>
<feature type="transmembrane region" description="Helical" evidence="9">
    <location>
        <begin position="127"/>
        <end position="151"/>
    </location>
</feature>
<dbReference type="PROSITE" id="PS50893">
    <property type="entry name" value="ABC_TRANSPORTER_2"/>
    <property type="match status" value="1"/>
</dbReference>
<comment type="caution">
    <text evidence="13">The sequence shown here is derived from an EMBL/GenBank/DDBJ whole genome shotgun (WGS) entry which is preliminary data.</text>
</comment>